<proteinExistence type="predicted"/>
<protein>
    <recommendedName>
        <fullName evidence="2">POTRA domain-containing protein</fullName>
    </recommendedName>
</protein>
<dbReference type="EMBL" id="UINC01102931">
    <property type="protein sequence ID" value="SVC64929.1"/>
    <property type="molecule type" value="Genomic_DNA"/>
</dbReference>
<evidence type="ECO:0008006" key="2">
    <source>
        <dbReference type="Google" id="ProtNLM"/>
    </source>
</evidence>
<reference evidence="1" key="1">
    <citation type="submission" date="2018-05" db="EMBL/GenBank/DDBJ databases">
        <authorList>
            <person name="Lanie J.A."/>
            <person name="Ng W.-L."/>
            <person name="Kazmierczak K.M."/>
            <person name="Andrzejewski T.M."/>
            <person name="Davidsen T.M."/>
            <person name="Wayne K.J."/>
            <person name="Tettelin H."/>
            <person name="Glass J.I."/>
            <person name="Rusch D."/>
            <person name="Podicherti R."/>
            <person name="Tsui H.-C.T."/>
            <person name="Winkler M.E."/>
        </authorList>
    </citation>
    <scope>NUCLEOTIDE SEQUENCE</scope>
</reference>
<feature type="non-terminal residue" evidence="1">
    <location>
        <position position="50"/>
    </location>
</feature>
<dbReference type="AlphaFoldDB" id="A0A382NUV5"/>
<accession>A0A382NUV5</accession>
<organism evidence="1">
    <name type="scientific">marine metagenome</name>
    <dbReference type="NCBI Taxonomy" id="408172"/>
    <lineage>
        <taxon>unclassified sequences</taxon>
        <taxon>metagenomes</taxon>
        <taxon>ecological metagenomes</taxon>
    </lineage>
</organism>
<name>A0A382NUV5_9ZZZZ</name>
<feature type="non-terminal residue" evidence="1">
    <location>
        <position position="1"/>
    </location>
</feature>
<sequence length="50" mass="5292">VPVGILLLGVLGYASTRSTLLDVDRIEVEGAGIRVTERTVREVAAIEVGQ</sequence>
<gene>
    <name evidence="1" type="ORF">METZ01_LOCUS317783</name>
</gene>
<evidence type="ECO:0000313" key="1">
    <source>
        <dbReference type="EMBL" id="SVC64929.1"/>
    </source>
</evidence>